<dbReference type="InterPro" id="IPR052552">
    <property type="entry name" value="YeaO-like"/>
</dbReference>
<evidence type="ECO:0000313" key="2">
    <source>
        <dbReference type="Proteomes" id="UP000095401"/>
    </source>
</evidence>
<reference evidence="2" key="1">
    <citation type="submission" date="2016-09" db="EMBL/GenBank/DDBJ databases">
        <title>Acidihalobacter prosperus F5.</title>
        <authorList>
            <person name="Khaleque H.N."/>
            <person name="Ramsay J.P."/>
            <person name="Kaksonen A.H."/>
            <person name="Boxall N.J."/>
            <person name="Watkin E.L.J."/>
        </authorList>
    </citation>
    <scope>NUCLEOTIDE SEQUENCE [LARGE SCALE GENOMIC DNA]</scope>
    <source>
        <strain evidence="2">F5</strain>
    </source>
</reference>
<dbReference type="KEGG" id="aprs:BI364_10285"/>
<evidence type="ECO:0000313" key="1">
    <source>
        <dbReference type="EMBL" id="AOU99666.1"/>
    </source>
</evidence>
<gene>
    <name evidence="1" type="ORF">BI364_10285</name>
</gene>
<dbReference type="EMBL" id="CP017415">
    <property type="protein sequence ID" value="AOU99666.1"/>
    <property type="molecule type" value="Genomic_DNA"/>
</dbReference>
<dbReference type="PANTHER" id="PTHR36849">
    <property type="entry name" value="CYTOPLASMIC PROTEIN-RELATED"/>
    <property type="match status" value="1"/>
</dbReference>
<organism evidence="1 2">
    <name type="scientific">Acidihalobacter yilgarnensis</name>
    <dbReference type="NCBI Taxonomy" id="2819280"/>
    <lineage>
        <taxon>Bacteria</taxon>
        <taxon>Pseudomonadati</taxon>
        <taxon>Pseudomonadota</taxon>
        <taxon>Gammaproteobacteria</taxon>
        <taxon>Chromatiales</taxon>
        <taxon>Ectothiorhodospiraceae</taxon>
        <taxon>Acidihalobacter</taxon>
    </lineage>
</organism>
<protein>
    <recommendedName>
        <fullName evidence="3">DUF488 domain-containing protein</fullName>
    </recommendedName>
</protein>
<dbReference type="PANTHER" id="PTHR36849:SF1">
    <property type="entry name" value="CYTOPLASMIC PROTEIN"/>
    <property type="match status" value="1"/>
</dbReference>
<dbReference type="Proteomes" id="UP000095401">
    <property type="component" value="Chromosome"/>
</dbReference>
<dbReference type="Pfam" id="PF22752">
    <property type="entry name" value="DUF488-N3i"/>
    <property type="match status" value="1"/>
</dbReference>
<proteinExistence type="predicted"/>
<dbReference type="AlphaFoldDB" id="A0A1D8IT66"/>
<sequence>MLVVKRVYAPVAEDDGFRVLVDRLWPRGLSKAAARIDLWAKDVAPSDALRQWFGHDPAKWDVFQHRYSAELAKNVDAMAALRSELSAHVRGATLLYAAHDEQHNNAVVLLRYLQAQHA</sequence>
<accession>A0A1D8IT66</accession>
<keyword evidence="2" id="KW-1185">Reference proteome</keyword>
<name>A0A1D8IT66_9GAMM</name>
<evidence type="ECO:0008006" key="3">
    <source>
        <dbReference type="Google" id="ProtNLM"/>
    </source>
</evidence>